<dbReference type="InterPro" id="IPR005467">
    <property type="entry name" value="His_kinase_dom"/>
</dbReference>
<dbReference type="NCBIfam" id="TIGR00229">
    <property type="entry name" value="sensory_box"/>
    <property type="match status" value="1"/>
</dbReference>
<feature type="domain" description="PAC" evidence="9">
    <location>
        <begin position="630"/>
        <end position="690"/>
    </location>
</feature>
<dbReference type="InterPro" id="IPR001610">
    <property type="entry name" value="PAC"/>
</dbReference>
<dbReference type="SMART" id="SM00448">
    <property type="entry name" value="REC"/>
    <property type="match status" value="1"/>
</dbReference>
<evidence type="ECO:0000313" key="11">
    <source>
        <dbReference type="Proteomes" id="UP000799772"/>
    </source>
</evidence>
<dbReference type="PROSITE" id="PS50113">
    <property type="entry name" value="PAC"/>
    <property type="match status" value="2"/>
</dbReference>
<proteinExistence type="predicted"/>
<feature type="compositionally biased region" description="Low complexity" evidence="5">
    <location>
        <begin position="221"/>
        <end position="255"/>
    </location>
</feature>
<dbReference type="PANTHER" id="PTHR45339:SF1">
    <property type="entry name" value="HYBRID SIGNAL TRANSDUCTION HISTIDINE KINASE J"/>
    <property type="match status" value="1"/>
</dbReference>
<dbReference type="InterPro" id="IPR035965">
    <property type="entry name" value="PAS-like_dom_sf"/>
</dbReference>
<organism evidence="10 11">
    <name type="scientific">Rhizodiscina lignyota</name>
    <dbReference type="NCBI Taxonomy" id="1504668"/>
    <lineage>
        <taxon>Eukaryota</taxon>
        <taxon>Fungi</taxon>
        <taxon>Dikarya</taxon>
        <taxon>Ascomycota</taxon>
        <taxon>Pezizomycotina</taxon>
        <taxon>Dothideomycetes</taxon>
        <taxon>Pleosporomycetidae</taxon>
        <taxon>Aulographales</taxon>
        <taxon>Rhizodiscinaceae</taxon>
        <taxon>Rhizodiscina</taxon>
    </lineage>
</organism>
<dbReference type="InterPro" id="IPR036097">
    <property type="entry name" value="HisK_dim/P_sf"/>
</dbReference>
<keyword evidence="11" id="KW-1185">Reference proteome</keyword>
<feature type="non-terminal residue" evidence="10">
    <location>
        <position position="1288"/>
    </location>
</feature>
<feature type="domain" description="PAS" evidence="8">
    <location>
        <begin position="422"/>
        <end position="492"/>
    </location>
</feature>
<dbReference type="CDD" id="cd16922">
    <property type="entry name" value="HATPase_EvgS-ArcB-TorS-like"/>
    <property type="match status" value="1"/>
</dbReference>
<dbReference type="Proteomes" id="UP000799772">
    <property type="component" value="Unassembled WGS sequence"/>
</dbReference>
<feature type="coiled-coil region" evidence="4">
    <location>
        <begin position="681"/>
        <end position="708"/>
    </location>
</feature>
<dbReference type="InterPro" id="IPR036890">
    <property type="entry name" value="HATPase_C_sf"/>
</dbReference>
<dbReference type="InterPro" id="IPR003661">
    <property type="entry name" value="HisK_dim/P_dom"/>
</dbReference>
<feature type="region of interest" description="Disordered" evidence="5">
    <location>
        <begin position="1161"/>
        <end position="1202"/>
    </location>
</feature>
<evidence type="ECO:0000259" key="9">
    <source>
        <dbReference type="PROSITE" id="PS50113"/>
    </source>
</evidence>
<evidence type="ECO:0008006" key="12">
    <source>
        <dbReference type="Google" id="ProtNLM"/>
    </source>
</evidence>
<dbReference type="Gene3D" id="1.10.287.130">
    <property type="match status" value="1"/>
</dbReference>
<feature type="compositionally biased region" description="Pro residues" evidence="5">
    <location>
        <begin position="256"/>
        <end position="266"/>
    </location>
</feature>
<feature type="region of interest" description="Disordered" evidence="5">
    <location>
        <begin position="198"/>
        <end position="279"/>
    </location>
</feature>
<comment type="caution">
    <text evidence="10">The sequence shown here is derived from an EMBL/GenBank/DDBJ whole genome shotgun (WGS) entry which is preliminary data.</text>
</comment>
<dbReference type="PROSITE" id="PS50109">
    <property type="entry name" value="HIS_KIN"/>
    <property type="match status" value="1"/>
</dbReference>
<feature type="region of interest" description="Disordered" evidence="5">
    <location>
        <begin position="966"/>
        <end position="1000"/>
    </location>
</feature>
<dbReference type="GO" id="GO:0000155">
    <property type="term" value="F:phosphorelay sensor kinase activity"/>
    <property type="evidence" value="ECO:0007669"/>
    <property type="project" value="InterPro"/>
</dbReference>
<evidence type="ECO:0000256" key="2">
    <source>
        <dbReference type="ARBA" id="ARBA00023012"/>
    </source>
</evidence>
<accession>A0A9P4IHI7</accession>
<gene>
    <name evidence="10" type="ORF">NA57DRAFT_23998</name>
</gene>
<dbReference type="FunFam" id="1.10.287.130:FF:000050">
    <property type="entry name" value="Related to histidine kinase"/>
    <property type="match status" value="1"/>
</dbReference>
<keyword evidence="1 3" id="KW-0597">Phosphoprotein</keyword>
<evidence type="ECO:0000259" key="8">
    <source>
        <dbReference type="PROSITE" id="PS50112"/>
    </source>
</evidence>
<dbReference type="PROSITE" id="PS50112">
    <property type="entry name" value="PAS"/>
    <property type="match status" value="1"/>
</dbReference>
<dbReference type="SMART" id="SM00086">
    <property type="entry name" value="PAC"/>
    <property type="match status" value="3"/>
</dbReference>
<feature type="compositionally biased region" description="Polar residues" evidence="5">
    <location>
        <begin position="211"/>
        <end position="220"/>
    </location>
</feature>
<feature type="domain" description="Histidine kinase" evidence="6">
    <location>
        <begin position="718"/>
        <end position="941"/>
    </location>
</feature>
<dbReference type="SUPFAM" id="SSF47384">
    <property type="entry name" value="Homodimeric domain of signal transducing histidine kinase"/>
    <property type="match status" value="1"/>
</dbReference>
<evidence type="ECO:0000256" key="4">
    <source>
        <dbReference type="SAM" id="Coils"/>
    </source>
</evidence>
<name>A0A9P4IHI7_9PEZI</name>
<evidence type="ECO:0000256" key="5">
    <source>
        <dbReference type="SAM" id="MobiDB-lite"/>
    </source>
</evidence>
<dbReference type="InterPro" id="IPR000014">
    <property type="entry name" value="PAS"/>
</dbReference>
<dbReference type="InterPro" id="IPR004358">
    <property type="entry name" value="Sig_transdc_His_kin-like_C"/>
</dbReference>
<keyword evidence="4" id="KW-0175">Coiled coil</keyword>
<dbReference type="Gene3D" id="3.30.450.20">
    <property type="entry name" value="PAS domain"/>
    <property type="match status" value="2"/>
</dbReference>
<dbReference type="Gene3D" id="3.40.50.2300">
    <property type="match status" value="1"/>
</dbReference>
<evidence type="ECO:0000256" key="1">
    <source>
        <dbReference type="ARBA" id="ARBA00022553"/>
    </source>
</evidence>
<evidence type="ECO:0000259" key="6">
    <source>
        <dbReference type="PROSITE" id="PS50109"/>
    </source>
</evidence>
<feature type="compositionally biased region" description="Basic and acidic residues" evidence="5">
    <location>
        <begin position="1193"/>
        <end position="1202"/>
    </location>
</feature>
<feature type="domain" description="PAC" evidence="9">
    <location>
        <begin position="495"/>
        <end position="547"/>
    </location>
</feature>
<feature type="compositionally biased region" description="Polar residues" evidence="5">
    <location>
        <begin position="110"/>
        <end position="137"/>
    </location>
</feature>
<dbReference type="CDD" id="cd17546">
    <property type="entry name" value="REC_hyHK_CKI1_RcsC-like"/>
    <property type="match status" value="1"/>
</dbReference>
<protein>
    <recommendedName>
        <fullName evidence="12">Histidine kinase</fullName>
    </recommendedName>
</protein>
<feature type="region of interest" description="Disordered" evidence="5">
    <location>
        <begin position="1250"/>
        <end position="1288"/>
    </location>
</feature>
<dbReference type="Pfam" id="PF02518">
    <property type="entry name" value="HATPase_c"/>
    <property type="match status" value="1"/>
</dbReference>
<dbReference type="Gene3D" id="3.30.565.10">
    <property type="entry name" value="Histidine kinase-like ATPase, C-terminal domain"/>
    <property type="match status" value="1"/>
</dbReference>
<dbReference type="InterPro" id="IPR011006">
    <property type="entry name" value="CheY-like_superfamily"/>
</dbReference>
<dbReference type="Pfam" id="PF00512">
    <property type="entry name" value="HisKA"/>
    <property type="match status" value="1"/>
</dbReference>
<dbReference type="InterPro" id="IPR003594">
    <property type="entry name" value="HATPase_dom"/>
</dbReference>
<feature type="region of interest" description="Disordered" evidence="5">
    <location>
        <begin position="91"/>
        <end position="137"/>
    </location>
</feature>
<dbReference type="InterPro" id="IPR013655">
    <property type="entry name" value="PAS_fold_3"/>
</dbReference>
<feature type="modified residue" description="4-aspartylphosphate" evidence="3">
    <location>
        <position position="1079"/>
    </location>
</feature>
<reference evidence="10" key="1">
    <citation type="journal article" date="2020" name="Stud. Mycol.">
        <title>101 Dothideomycetes genomes: a test case for predicting lifestyles and emergence of pathogens.</title>
        <authorList>
            <person name="Haridas S."/>
            <person name="Albert R."/>
            <person name="Binder M."/>
            <person name="Bloem J."/>
            <person name="Labutti K."/>
            <person name="Salamov A."/>
            <person name="Andreopoulos B."/>
            <person name="Baker S."/>
            <person name="Barry K."/>
            <person name="Bills G."/>
            <person name="Bluhm B."/>
            <person name="Cannon C."/>
            <person name="Castanera R."/>
            <person name="Culley D."/>
            <person name="Daum C."/>
            <person name="Ezra D."/>
            <person name="Gonzalez J."/>
            <person name="Henrissat B."/>
            <person name="Kuo A."/>
            <person name="Liang C."/>
            <person name="Lipzen A."/>
            <person name="Lutzoni F."/>
            <person name="Magnuson J."/>
            <person name="Mondo S."/>
            <person name="Nolan M."/>
            <person name="Ohm R."/>
            <person name="Pangilinan J."/>
            <person name="Park H.-J."/>
            <person name="Ramirez L."/>
            <person name="Alfaro M."/>
            <person name="Sun H."/>
            <person name="Tritt A."/>
            <person name="Yoshinaga Y."/>
            <person name="Zwiers L.-H."/>
            <person name="Turgeon B."/>
            <person name="Goodwin S."/>
            <person name="Spatafora J."/>
            <person name="Crous P."/>
            <person name="Grigoriev I."/>
        </authorList>
    </citation>
    <scope>NUCLEOTIDE SEQUENCE</scope>
    <source>
        <strain evidence="10">CBS 133067</strain>
    </source>
</reference>
<dbReference type="FunFam" id="3.30.565.10:FF:000010">
    <property type="entry name" value="Sensor histidine kinase RcsC"/>
    <property type="match status" value="1"/>
</dbReference>
<dbReference type="CDD" id="cd00130">
    <property type="entry name" value="PAS"/>
    <property type="match status" value="1"/>
</dbReference>
<dbReference type="FunFam" id="3.30.450.20:FF:000099">
    <property type="entry name" value="Sensory box sensor histidine kinase"/>
    <property type="match status" value="1"/>
</dbReference>
<keyword evidence="2" id="KW-0902">Two-component regulatory system</keyword>
<dbReference type="SUPFAM" id="SSF55785">
    <property type="entry name" value="PYP-like sensor domain (PAS domain)"/>
    <property type="match status" value="2"/>
</dbReference>
<feature type="non-terminal residue" evidence="10">
    <location>
        <position position="1"/>
    </location>
</feature>
<dbReference type="SUPFAM" id="SSF52172">
    <property type="entry name" value="CheY-like"/>
    <property type="match status" value="1"/>
</dbReference>
<dbReference type="SMART" id="SM00388">
    <property type="entry name" value="HisKA"/>
    <property type="match status" value="1"/>
</dbReference>
<evidence type="ECO:0000259" key="7">
    <source>
        <dbReference type="PROSITE" id="PS50110"/>
    </source>
</evidence>
<dbReference type="SUPFAM" id="SSF55874">
    <property type="entry name" value="ATPase domain of HSP90 chaperone/DNA topoisomerase II/histidine kinase"/>
    <property type="match status" value="1"/>
</dbReference>
<dbReference type="OrthoDB" id="60033at2759"/>
<evidence type="ECO:0000313" key="10">
    <source>
        <dbReference type="EMBL" id="KAF2099304.1"/>
    </source>
</evidence>
<dbReference type="PANTHER" id="PTHR45339">
    <property type="entry name" value="HYBRID SIGNAL TRANSDUCTION HISTIDINE KINASE J"/>
    <property type="match status" value="1"/>
</dbReference>
<evidence type="ECO:0000256" key="3">
    <source>
        <dbReference type="PROSITE-ProRule" id="PRU00169"/>
    </source>
</evidence>
<dbReference type="SMART" id="SM00091">
    <property type="entry name" value="PAS"/>
    <property type="match status" value="2"/>
</dbReference>
<sequence length="1288" mass="143639">AFAALQYLPVPLIVLSSQKTVILANEAMGRLLNIKLLQFPNEMERGGEGVMSVTDILHGYSIGQLGIDLLQRGSPILISWEDFLDGVVKNSSKTPSEAEGADTSDHGDSTSRSSTPKPGQFKESPTPQNLSRSNLNSTTIHETTIDVLISCDRCPASKSSSSKPAKSSLGAPLQATMIISVWTLEEQQYITLTFTSAAPQPTTRPIERSSTRTVARTNTMLRQSPGSLSSSSSQGKGGRRSALSSNPSSHGSSPSVRPPVFPPSGPPTRSSQSTAHSMFAKASQMKDAILNSTNMPAYAMWKDESFGIPNRGLLKLHPNPEATYEMADLDQSEFLSQFKMYTEDFTRRLSVDEFPVVDLVRNQKPFVSRRIGMRHPETGAKIIFTVHGEMITDDSGQFLGGLCTFRDDTDLSNQLAEQVLENAHQLGNIANMIPPIVWTSTSAGLPDWFSQRWYDYTGLTPEESLGERWTTSFHPDDMPETSKRWAHSLATGDEYIVEYRCRRFDGMWRWMLGRALPLRDNQGRILKWFGTCTDIHELVETRQAAKSLREQLLKVIEHAHVTLWAVDRNRNLTLLEGNLMWKNTPEEGGSADIGPSSIGRNIYEVFGQRQGGDDIDFLKKPIEDILQDRATEEIVEIHIDGSGKWFRSRILPLYHQGRNDGIDSKKFIDGVIGLSMDVTELRDREDELRKQERENARLLANAVAAKEASRMKSQFLANMSHEIRTPIAGVIGMSEILMDTKLDQEQRDCADNIQRSANGLLTVINDILDFSKVESGRLDIEEVQFSLSVAIRDVNKMLSFAAWKKGLDYECSIASEIERDLTVMGDPGRVRQVLTNLLTNSIKFTTSGYVHLTVSVIGETDNAVSVQFVVEDTGIGIEEEVRKRLFKPFSQADSSTARRFGGTGLGLTISKNLVELMHGKIQLESRLGSGTKATFWIPFSKVSYSNDGSPLVDVTQIPDRLQSDASLSFGSDEMNRNPHTPKLSSQQELGHKRDHSGSLSRISSIVQGADDIVDIPEEERSKIHVLIVEDNQINQQIALKTIKKLGFSVNAVWNGREALDYLLRAPTPENPRPDIILMDVQMPILDGYRATHTIRTQEPFKNSSSIRKIPIVAMTASAIQGDREKCKRAGMDDYLAKPVKPKLLEKMLVKWALEAKRKQAADAAKDKTDVSSQDFRQLQTLTDSSETPLDEPEVPRKGQNMDRLTRHLSDKLSHIDWANRTALNRSEGSEHDRETRRAAAEEKALSLRDDKLLSMTENPRQQQHLLSEEEKGEARGLGVRQALTKENM</sequence>
<feature type="compositionally biased region" description="Polar residues" evidence="5">
    <location>
        <begin position="1255"/>
        <end position="1265"/>
    </location>
</feature>
<dbReference type="CDD" id="cd00082">
    <property type="entry name" value="HisKA"/>
    <property type="match status" value="1"/>
</dbReference>
<feature type="compositionally biased region" description="Polar residues" evidence="5">
    <location>
        <begin position="1170"/>
        <end position="1187"/>
    </location>
</feature>
<dbReference type="InterPro" id="IPR000700">
    <property type="entry name" value="PAS-assoc_C"/>
</dbReference>
<dbReference type="Pfam" id="PF00072">
    <property type="entry name" value="Response_reg"/>
    <property type="match status" value="1"/>
</dbReference>
<dbReference type="Pfam" id="PF08447">
    <property type="entry name" value="PAS_3"/>
    <property type="match status" value="1"/>
</dbReference>
<dbReference type="SMART" id="SM00387">
    <property type="entry name" value="HATPase_c"/>
    <property type="match status" value="1"/>
</dbReference>
<dbReference type="EMBL" id="ML978125">
    <property type="protein sequence ID" value="KAF2099304.1"/>
    <property type="molecule type" value="Genomic_DNA"/>
</dbReference>
<dbReference type="PRINTS" id="PR00344">
    <property type="entry name" value="BCTRLSENSOR"/>
</dbReference>
<dbReference type="InterPro" id="IPR001789">
    <property type="entry name" value="Sig_transdc_resp-reg_receiver"/>
</dbReference>
<feature type="domain" description="Response regulatory" evidence="7">
    <location>
        <begin position="1024"/>
        <end position="1152"/>
    </location>
</feature>
<dbReference type="PROSITE" id="PS50110">
    <property type="entry name" value="RESPONSE_REGULATORY"/>
    <property type="match status" value="1"/>
</dbReference>